<evidence type="ECO:0000256" key="2">
    <source>
        <dbReference type="ARBA" id="ARBA00022723"/>
    </source>
</evidence>
<dbReference type="InterPro" id="IPR050668">
    <property type="entry name" value="Cytochrome_b5"/>
</dbReference>
<feature type="transmembrane region" description="Helical" evidence="5">
    <location>
        <begin position="12"/>
        <end position="30"/>
    </location>
</feature>
<reference evidence="7 8" key="1">
    <citation type="journal article" date="2016" name="Nat. Commun.">
        <title>Thousands of microbial genomes shed light on interconnected biogeochemical processes in an aquifer system.</title>
        <authorList>
            <person name="Anantharaman K."/>
            <person name="Brown C.T."/>
            <person name="Hug L.A."/>
            <person name="Sharon I."/>
            <person name="Castelle C.J."/>
            <person name="Probst A.J."/>
            <person name="Thomas B.C."/>
            <person name="Singh A."/>
            <person name="Wilkins M.J."/>
            <person name="Karaoz U."/>
            <person name="Brodie E.L."/>
            <person name="Williams K.H."/>
            <person name="Hubbard S.S."/>
            <person name="Banfield J.F."/>
        </authorList>
    </citation>
    <scope>NUCLEOTIDE SEQUENCE [LARGE SCALE GENOMIC DNA]</scope>
</reference>
<evidence type="ECO:0000256" key="4">
    <source>
        <dbReference type="ARBA" id="ARBA00038168"/>
    </source>
</evidence>
<evidence type="ECO:0000313" key="8">
    <source>
        <dbReference type="Proteomes" id="UP000177810"/>
    </source>
</evidence>
<accession>A0A1G2F4D8</accession>
<keyword evidence="5" id="KW-1133">Transmembrane helix</keyword>
<feature type="transmembrane region" description="Helical" evidence="5">
    <location>
        <begin position="50"/>
        <end position="69"/>
    </location>
</feature>
<dbReference type="AlphaFoldDB" id="A0A1G2F4D8"/>
<dbReference type="SUPFAM" id="SSF55856">
    <property type="entry name" value="Cytochrome b5-like heme/steroid binding domain"/>
    <property type="match status" value="1"/>
</dbReference>
<evidence type="ECO:0000256" key="3">
    <source>
        <dbReference type="ARBA" id="ARBA00023004"/>
    </source>
</evidence>
<organism evidence="7 8">
    <name type="scientific">Candidatus Portnoybacteria bacterium RBG_13_40_8</name>
    <dbReference type="NCBI Taxonomy" id="1801990"/>
    <lineage>
        <taxon>Bacteria</taxon>
        <taxon>Candidatus Portnoyibacteriota</taxon>
    </lineage>
</organism>
<dbReference type="PANTHER" id="PTHR19359:SF95">
    <property type="entry name" value="CYTOCHROME B5 TYPE B"/>
    <property type="match status" value="1"/>
</dbReference>
<name>A0A1G2F4D8_9BACT</name>
<evidence type="ECO:0000259" key="6">
    <source>
        <dbReference type="PROSITE" id="PS50255"/>
    </source>
</evidence>
<evidence type="ECO:0000256" key="1">
    <source>
        <dbReference type="ARBA" id="ARBA00022617"/>
    </source>
</evidence>
<dbReference type="PROSITE" id="PS50255">
    <property type="entry name" value="CYTOCHROME_B5_2"/>
    <property type="match status" value="1"/>
</dbReference>
<comment type="similarity">
    <text evidence="4">Belongs to the cytochrome b5 family.</text>
</comment>
<keyword evidence="3" id="KW-0408">Iron</keyword>
<protein>
    <recommendedName>
        <fullName evidence="6">Cytochrome b5 heme-binding domain-containing protein</fullName>
    </recommendedName>
</protein>
<dbReference type="Gene3D" id="3.10.120.10">
    <property type="entry name" value="Cytochrome b5-like heme/steroid binding domain"/>
    <property type="match status" value="1"/>
</dbReference>
<dbReference type="GO" id="GO:0046872">
    <property type="term" value="F:metal ion binding"/>
    <property type="evidence" value="ECO:0007669"/>
    <property type="project" value="UniProtKB-KW"/>
</dbReference>
<gene>
    <name evidence="7" type="ORF">A2V69_02320</name>
</gene>
<dbReference type="InterPro" id="IPR001199">
    <property type="entry name" value="Cyt_B5-like_heme/steroid-bd"/>
</dbReference>
<comment type="caution">
    <text evidence="7">The sequence shown here is derived from an EMBL/GenBank/DDBJ whole genome shotgun (WGS) entry which is preliminary data.</text>
</comment>
<dbReference type="GO" id="GO:0020037">
    <property type="term" value="F:heme binding"/>
    <property type="evidence" value="ECO:0007669"/>
    <property type="project" value="TreeGrafter"/>
</dbReference>
<dbReference type="Proteomes" id="UP000177810">
    <property type="component" value="Unassembled WGS sequence"/>
</dbReference>
<dbReference type="PANTHER" id="PTHR19359">
    <property type="entry name" value="CYTOCHROME B5"/>
    <property type="match status" value="1"/>
</dbReference>
<keyword evidence="5" id="KW-0472">Membrane</keyword>
<evidence type="ECO:0000313" key="7">
    <source>
        <dbReference type="EMBL" id="OGZ32431.1"/>
    </source>
</evidence>
<feature type="transmembrane region" description="Helical" evidence="5">
    <location>
        <begin position="81"/>
        <end position="100"/>
    </location>
</feature>
<keyword evidence="1" id="KW-0349">Heme</keyword>
<dbReference type="SMART" id="SM01117">
    <property type="entry name" value="Cyt-b5"/>
    <property type="match status" value="1"/>
</dbReference>
<dbReference type="InterPro" id="IPR036400">
    <property type="entry name" value="Cyt_B5-like_heme/steroid_sf"/>
</dbReference>
<proteinExistence type="inferred from homology"/>
<feature type="domain" description="Cytochrome b5 heme-binding" evidence="6">
    <location>
        <begin position="118"/>
        <end position="198"/>
    </location>
</feature>
<dbReference type="Pfam" id="PF00173">
    <property type="entry name" value="Cyt-b5"/>
    <property type="match status" value="1"/>
</dbReference>
<keyword evidence="5" id="KW-0812">Transmembrane</keyword>
<dbReference type="GO" id="GO:0016020">
    <property type="term" value="C:membrane"/>
    <property type="evidence" value="ECO:0007669"/>
    <property type="project" value="TreeGrafter"/>
</dbReference>
<dbReference type="STRING" id="1801990.A2V69_02320"/>
<keyword evidence="2" id="KW-0479">Metal-binding</keyword>
<sequence length="200" mass="22219">MIYLYKILRITAWLLVIATVLSLFSGYLSIKYFSSKGIDYRNLHVSIVPWIFIPLFYIHSAIGFLNLLTSHKSTNKKSVKIFVEIVWATVFILLILVIVAKPSAAITPNNNNSSGSGNFSLTIEEIAKHNSTSDCWLIINNRVYDLTSYLRAHPSGVYTISPYCGKDGSRGFATKDIGTSHSATANNLLNSFYIGDVAKD</sequence>
<dbReference type="EMBL" id="MHMT01000019">
    <property type="protein sequence ID" value="OGZ32431.1"/>
    <property type="molecule type" value="Genomic_DNA"/>
</dbReference>
<evidence type="ECO:0000256" key="5">
    <source>
        <dbReference type="SAM" id="Phobius"/>
    </source>
</evidence>